<evidence type="ECO:0000256" key="3">
    <source>
        <dbReference type="ARBA" id="ARBA00023163"/>
    </source>
</evidence>
<keyword evidence="2" id="KW-0238">DNA-binding</keyword>
<dbReference type="SMART" id="SM00345">
    <property type="entry name" value="HTH_GNTR"/>
    <property type="match status" value="1"/>
</dbReference>
<accession>A0ABT1RIF9</accession>
<evidence type="ECO:0000256" key="2">
    <source>
        <dbReference type="ARBA" id="ARBA00023125"/>
    </source>
</evidence>
<name>A0ABT1RIF9_9HYPH</name>
<dbReference type="EMBL" id="WHSB02000028">
    <property type="protein sequence ID" value="MCQ4634966.1"/>
    <property type="molecule type" value="Genomic_DNA"/>
</dbReference>
<dbReference type="PANTHER" id="PTHR43537:SF20">
    <property type="entry name" value="HTH-TYPE TRANSCRIPTIONAL REPRESSOR GLAR"/>
    <property type="match status" value="1"/>
</dbReference>
<dbReference type="SUPFAM" id="SSF46785">
    <property type="entry name" value="Winged helix' DNA-binding domain"/>
    <property type="match status" value="1"/>
</dbReference>
<dbReference type="InterPro" id="IPR036390">
    <property type="entry name" value="WH_DNA-bd_sf"/>
</dbReference>
<sequence>MTIALSLPDTVGDQIYHRLRSDIIFGRLEPERKLRLEQLRGHYAVSVATLREVLLRLVSEGLIRFETQKGFEVAPISARDLREISDMRILLECHAVEASFAAGDIEWEAGVVAAHHKLSRMEEKMLAGDRTVSEVWKRYDREFHVALIAACGSQELLATHDRIFDRFLRYQVLLVMFRGSVAAEEHHELLECGLKRDIPRAQGLLTRHIGACIDYTVEHGLLAEGGR</sequence>
<reference evidence="5" key="1">
    <citation type="submission" date="2021-07" db="EMBL/GenBank/DDBJ databases">
        <title>Shinella sp. nov., a novel member of the genus Shinella from water.</title>
        <authorList>
            <person name="Deng Y."/>
        </authorList>
    </citation>
    <scope>NUCLEOTIDE SEQUENCE</scope>
    <source>
        <strain evidence="5">CPCC 100929</strain>
    </source>
</reference>
<keyword evidence="6" id="KW-1185">Reference proteome</keyword>
<gene>
    <name evidence="5" type="ORF">GB927_033415</name>
</gene>
<dbReference type="Gene3D" id="1.20.120.530">
    <property type="entry name" value="GntR ligand-binding domain-like"/>
    <property type="match status" value="1"/>
</dbReference>
<evidence type="ECO:0000256" key="1">
    <source>
        <dbReference type="ARBA" id="ARBA00023015"/>
    </source>
</evidence>
<dbReference type="RefSeq" id="WP_256121480.1">
    <property type="nucleotide sequence ID" value="NZ_WHSB02000028.1"/>
</dbReference>
<dbReference type="Pfam" id="PF07729">
    <property type="entry name" value="FCD"/>
    <property type="match status" value="1"/>
</dbReference>
<evidence type="ECO:0000313" key="5">
    <source>
        <dbReference type="EMBL" id="MCQ4634966.1"/>
    </source>
</evidence>
<dbReference type="PROSITE" id="PS50949">
    <property type="entry name" value="HTH_GNTR"/>
    <property type="match status" value="1"/>
</dbReference>
<evidence type="ECO:0000259" key="4">
    <source>
        <dbReference type="PROSITE" id="PS50949"/>
    </source>
</evidence>
<keyword evidence="3" id="KW-0804">Transcription</keyword>
<dbReference type="SMART" id="SM00895">
    <property type="entry name" value="FCD"/>
    <property type="match status" value="1"/>
</dbReference>
<dbReference type="SUPFAM" id="SSF48008">
    <property type="entry name" value="GntR ligand-binding domain-like"/>
    <property type="match status" value="1"/>
</dbReference>
<evidence type="ECO:0000313" key="6">
    <source>
        <dbReference type="Proteomes" id="UP000996601"/>
    </source>
</evidence>
<keyword evidence="1" id="KW-0805">Transcription regulation</keyword>
<protein>
    <submittedName>
        <fullName evidence="5">FCD domain-containing protein</fullName>
    </submittedName>
</protein>
<dbReference type="InterPro" id="IPR008920">
    <property type="entry name" value="TF_FadR/GntR_C"/>
</dbReference>
<organism evidence="5 6">
    <name type="scientific">Shinella lacus</name>
    <dbReference type="NCBI Taxonomy" id="2654216"/>
    <lineage>
        <taxon>Bacteria</taxon>
        <taxon>Pseudomonadati</taxon>
        <taxon>Pseudomonadota</taxon>
        <taxon>Alphaproteobacteria</taxon>
        <taxon>Hyphomicrobiales</taxon>
        <taxon>Rhizobiaceae</taxon>
        <taxon>Shinella</taxon>
    </lineage>
</organism>
<dbReference type="InterPro" id="IPR036388">
    <property type="entry name" value="WH-like_DNA-bd_sf"/>
</dbReference>
<dbReference type="Gene3D" id="1.10.10.10">
    <property type="entry name" value="Winged helix-like DNA-binding domain superfamily/Winged helix DNA-binding domain"/>
    <property type="match status" value="1"/>
</dbReference>
<feature type="domain" description="HTH gntR-type" evidence="4">
    <location>
        <begin position="9"/>
        <end position="76"/>
    </location>
</feature>
<dbReference type="PANTHER" id="PTHR43537">
    <property type="entry name" value="TRANSCRIPTIONAL REGULATOR, GNTR FAMILY"/>
    <property type="match status" value="1"/>
</dbReference>
<proteinExistence type="predicted"/>
<dbReference type="Proteomes" id="UP000996601">
    <property type="component" value="Unassembled WGS sequence"/>
</dbReference>
<comment type="caution">
    <text evidence="5">The sequence shown here is derived from an EMBL/GenBank/DDBJ whole genome shotgun (WGS) entry which is preliminary data.</text>
</comment>
<dbReference type="Pfam" id="PF00392">
    <property type="entry name" value="GntR"/>
    <property type="match status" value="1"/>
</dbReference>
<dbReference type="InterPro" id="IPR011711">
    <property type="entry name" value="GntR_C"/>
</dbReference>
<dbReference type="InterPro" id="IPR000524">
    <property type="entry name" value="Tscrpt_reg_HTH_GntR"/>
</dbReference>